<accession>A0ABP7EN52</accession>
<organism evidence="2 3">
    <name type="scientific">Salinicoccus jeotgali</name>
    <dbReference type="NCBI Taxonomy" id="381634"/>
    <lineage>
        <taxon>Bacteria</taxon>
        <taxon>Bacillati</taxon>
        <taxon>Bacillota</taxon>
        <taxon>Bacilli</taxon>
        <taxon>Bacillales</taxon>
        <taxon>Staphylococcaceae</taxon>
        <taxon>Salinicoccus</taxon>
    </lineage>
</organism>
<evidence type="ECO:0000313" key="3">
    <source>
        <dbReference type="Proteomes" id="UP001500920"/>
    </source>
</evidence>
<dbReference type="EMBL" id="BAABCK010000017">
    <property type="protein sequence ID" value="GAA3721031.1"/>
    <property type="molecule type" value="Genomic_DNA"/>
</dbReference>
<sequence>MIEVRQDKDLRQHDLEQLYMAKGQSRYESRFGELHKAVIASDYLITAWSDEQLTGILRSSGDGAFTQYISDFIVHPDFRSQGIASSLMDTYLEAVAHVDEIYLFFQNSGPNTFTGTWLAYRGFSEIKGGSVPFIYLRKKA</sequence>
<comment type="caution">
    <text evidence="2">The sequence shown here is derived from an EMBL/GenBank/DDBJ whole genome shotgun (WGS) entry which is preliminary data.</text>
</comment>
<dbReference type="RefSeq" id="WP_344701819.1">
    <property type="nucleotide sequence ID" value="NZ_BAABCK010000017.1"/>
</dbReference>
<evidence type="ECO:0000313" key="2">
    <source>
        <dbReference type="EMBL" id="GAA3721031.1"/>
    </source>
</evidence>
<name>A0ABP7EN52_9STAP</name>
<dbReference type="InterPro" id="IPR000182">
    <property type="entry name" value="GNAT_dom"/>
</dbReference>
<dbReference type="SUPFAM" id="SSF55729">
    <property type="entry name" value="Acyl-CoA N-acyltransferases (Nat)"/>
    <property type="match status" value="1"/>
</dbReference>
<proteinExistence type="predicted"/>
<gene>
    <name evidence="2" type="ORF">GCM10022378_08910</name>
</gene>
<dbReference type="Gene3D" id="3.40.630.30">
    <property type="match status" value="1"/>
</dbReference>
<dbReference type="Pfam" id="PF00583">
    <property type="entry name" value="Acetyltransf_1"/>
    <property type="match status" value="1"/>
</dbReference>
<reference evidence="3" key="1">
    <citation type="journal article" date="2019" name="Int. J. Syst. Evol. Microbiol.">
        <title>The Global Catalogue of Microorganisms (GCM) 10K type strain sequencing project: providing services to taxonomists for standard genome sequencing and annotation.</title>
        <authorList>
            <consortium name="The Broad Institute Genomics Platform"/>
            <consortium name="The Broad Institute Genome Sequencing Center for Infectious Disease"/>
            <person name="Wu L."/>
            <person name="Ma J."/>
        </authorList>
    </citation>
    <scope>NUCLEOTIDE SEQUENCE [LARGE SCALE GENOMIC DNA]</scope>
    <source>
        <strain evidence="3">JCM 16981</strain>
    </source>
</reference>
<dbReference type="CDD" id="cd04301">
    <property type="entry name" value="NAT_SF"/>
    <property type="match status" value="1"/>
</dbReference>
<dbReference type="InterPro" id="IPR016181">
    <property type="entry name" value="Acyl_CoA_acyltransferase"/>
</dbReference>
<dbReference type="Proteomes" id="UP001500920">
    <property type="component" value="Unassembled WGS sequence"/>
</dbReference>
<dbReference type="PROSITE" id="PS51186">
    <property type="entry name" value="GNAT"/>
    <property type="match status" value="1"/>
</dbReference>
<feature type="domain" description="N-acetyltransferase" evidence="1">
    <location>
        <begin position="2"/>
        <end position="140"/>
    </location>
</feature>
<keyword evidence="3" id="KW-1185">Reference proteome</keyword>
<evidence type="ECO:0000259" key="1">
    <source>
        <dbReference type="PROSITE" id="PS51186"/>
    </source>
</evidence>
<protein>
    <recommendedName>
        <fullName evidence="1">N-acetyltransferase domain-containing protein</fullName>
    </recommendedName>
</protein>